<proteinExistence type="predicted"/>
<name>A0A8S5LV99_9CAUD</name>
<protein>
    <submittedName>
        <fullName evidence="1">Uncharacterized protein</fullName>
    </submittedName>
</protein>
<organism evidence="1">
    <name type="scientific">Siphoviridae sp. ctFn287</name>
    <dbReference type="NCBI Taxonomy" id="2826215"/>
    <lineage>
        <taxon>Viruses</taxon>
        <taxon>Duplodnaviria</taxon>
        <taxon>Heunggongvirae</taxon>
        <taxon>Uroviricota</taxon>
        <taxon>Caudoviricetes</taxon>
    </lineage>
</organism>
<sequence>MSTIELPVKLGDKIYVVPSEENFLINALFHKEGNKIYEFTVNEIRYNCYGFAVVCYVDGLPFFFYEDDYKYRCKAYKTERFYGETWFTQRVDAENKLKWLNENCSSPSKKKEKINL</sequence>
<evidence type="ECO:0000313" key="1">
    <source>
        <dbReference type="EMBL" id="DAD73908.1"/>
    </source>
</evidence>
<accession>A0A8S5LV99</accession>
<dbReference type="EMBL" id="BK014748">
    <property type="protein sequence ID" value="DAD73908.1"/>
    <property type="molecule type" value="Genomic_DNA"/>
</dbReference>
<reference evidence="1" key="1">
    <citation type="journal article" date="2021" name="Proc. Natl. Acad. Sci. U.S.A.">
        <title>A Catalog of Tens of Thousands of Viruses from Human Metagenomes Reveals Hidden Associations with Chronic Diseases.</title>
        <authorList>
            <person name="Tisza M.J."/>
            <person name="Buck C.B."/>
        </authorList>
    </citation>
    <scope>NUCLEOTIDE SEQUENCE</scope>
    <source>
        <strain evidence="1">CtFn287</strain>
    </source>
</reference>